<keyword evidence="4" id="KW-1185">Reference proteome</keyword>
<evidence type="ECO:0000256" key="2">
    <source>
        <dbReference type="SAM" id="MobiDB-lite"/>
    </source>
</evidence>
<proteinExistence type="predicted"/>
<dbReference type="PANTHER" id="PTHR23084:SF263">
    <property type="entry name" value="MORN REPEAT-CONTAINING PROTEIN 1"/>
    <property type="match status" value="1"/>
</dbReference>
<name>A0AAV4LXF0_BABCB</name>
<dbReference type="SUPFAM" id="SSF82185">
    <property type="entry name" value="Histone H3 K4-specific methyltransferase SET7/9 N-terminal domain"/>
    <property type="match status" value="2"/>
</dbReference>
<sequence length="340" mass="36919">MSQADPHPCSVATDAANRRNPAQSAASKQSEAASQSAEPEQQAGVTEFILTGFDSCNLKNWDAKVLASLLGGRPTNLDDTVAVDVGDGLVERGPVVLSDGSVYSGQWRGRERHGKGQHFAIDGTRYFGSFAANVYEGTGEIVYINGDKFKGIFKGGLRNGKGVMLYSNGDMFDGNWLDGMRHGYGVERFSDGSVYMGTFKCDKRDGKGELKLSNGVVYEGTFDIDVTGQGRMVWPNGESYVGEFKGGFKHNYGMTAYRHGPIQSEKGTYSMGRMDGLFERVMSDGRVLRCVYKNGELVKDVTGSREAEEKMQSCPLPGVSRGGLVLVDETSDRKNARGSR</sequence>
<dbReference type="InterPro" id="IPR003409">
    <property type="entry name" value="MORN"/>
</dbReference>
<feature type="compositionally biased region" description="Low complexity" evidence="2">
    <location>
        <begin position="22"/>
        <end position="40"/>
    </location>
</feature>
<organism evidence="3 4">
    <name type="scientific">Babesia caballi</name>
    <dbReference type="NCBI Taxonomy" id="5871"/>
    <lineage>
        <taxon>Eukaryota</taxon>
        <taxon>Sar</taxon>
        <taxon>Alveolata</taxon>
        <taxon>Apicomplexa</taxon>
        <taxon>Aconoidasida</taxon>
        <taxon>Piroplasmida</taxon>
        <taxon>Babesiidae</taxon>
        <taxon>Babesia</taxon>
    </lineage>
</organism>
<feature type="region of interest" description="Disordered" evidence="2">
    <location>
        <begin position="1"/>
        <end position="40"/>
    </location>
</feature>
<dbReference type="Pfam" id="PF02493">
    <property type="entry name" value="MORN"/>
    <property type="match status" value="7"/>
</dbReference>
<evidence type="ECO:0000313" key="3">
    <source>
        <dbReference type="EMBL" id="GIX64897.1"/>
    </source>
</evidence>
<dbReference type="RefSeq" id="XP_067716966.1">
    <property type="nucleotide sequence ID" value="XM_067860865.1"/>
</dbReference>
<dbReference type="Proteomes" id="UP001497744">
    <property type="component" value="Unassembled WGS sequence"/>
</dbReference>
<dbReference type="AlphaFoldDB" id="A0AAV4LXF0"/>
<dbReference type="EMBL" id="BPLF01000003">
    <property type="protein sequence ID" value="GIX64897.1"/>
    <property type="molecule type" value="Genomic_DNA"/>
</dbReference>
<dbReference type="SMART" id="SM00698">
    <property type="entry name" value="MORN"/>
    <property type="match status" value="7"/>
</dbReference>
<dbReference type="GeneID" id="94196378"/>
<evidence type="ECO:0000256" key="1">
    <source>
        <dbReference type="ARBA" id="ARBA00022737"/>
    </source>
</evidence>
<gene>
    <name evidence="3" type="ORF">BcabD6B2_43320</name>
</gene>
<comment type="caution">
    <text evidence="3">The sequence shown here is derived from an EMBL/GenBank/DDBJ whole genome shotgun (WGS) entry which is preliminary data.</text>
</comment>
<keyword evidence="1" id="KW-0677">Repeat</keyword>
<accession>A0AAV4LXF0</accession>
<protein>
    <submittedName>
        <fullName evidence="3">MORN repeat-containing protein</fullName>
    </submittedName>
</protein>
<dbReference type="Gene3D" id="2.20.110.10">
    <property type="entry name" value="Histone H3 K4-specific methyltransferase SET7/9 N-terminal domain"/>
    <property type="match status" value="3"/>
</dbReference>
<reference evidence="3 4" key="1">
    <citation type="submission" date="2021-06" db="EMBL/GenBank/DDBJ databases">
        <title>Genome sequence of Babesia caballi.</title>
        <authorList>
            <person name="Yamagishi J."/>
            <person name="Kidaka T."/>
            <person name="Ochi A."/>
        </authorList>
    </citation>
    <scope>NUCLEOTIDE SEQUENCE [LARGE SCALE GENOMIC DNA]</scope>
    <source>
        <strain evidence="3">USDA-D6B2</strain>
    </source>
</reference>
<evidence type="ECO:0000313" key="4">
    <source>
        <dbReference type="Proteomes" id="UP001497744"/>
    </source>
</evidence>
<dbReference type="PANTHER" id="PTHR23084">
    <property type="entry name" value="PHOSPHATIDYLINOSITOL-4-PHOSPHATE 5-KINASE RELATED"/>
    <property type="match status" value="1"/>
</dbReference>